<evidence type="ECO:0000256" key="1">
    <source>
        <dbReference type="SAM" id="MobiDB-lite"/>
    </source>
</evidence>
<feature type="region of interest" description="Disordered" evidence="1">
    <location>
        <begin position="380"/>
        <end position="434"/>
    </location>
</feature>
<protein>
    <submittedName>
        <fullName evidence="2">Uncharacterized protein</fullName>
    </submittedName>
</protein>
<dbReference type="EMBL" id="MU069887">
    <property type="protein sequence ID" value="KAF5832249.1"/>
    <property type="molecule type" value="Genomic_DNA"/>
</dbReference>
<comment type="caution">
    <text evidence="2">The sequence shown here is derived from an EMBL/GenBank/DDBJ whole genome shotgun (WGS) entry which is preliminary data.</text>
</comment>
<keyword evidence="3" id="KW-1185">Reference proteome</keyword>
<proteinExistence type="predicted"/>
<dbReference type="Proteomes" id="UP000815325">
    <property type="component" value="Unassembled WGS sequence"/>
</dbReference>
<feature type="region of interest" description="Disordered" evidence="1">
    <location>
        <begin position="177"/>
        <end position="215"/>
    </location>
</feature>
<evidence type="ECO:0000313" key="2">
    <source>
        <dbReference type="EMBL" id="KAF5832249.1"/>
    </source>
</evidence>
<gene>
    <name evidence="2" type="ORF">DUNSADRAFT_11949</name>
</gene>
<name>A0ABQ7GCC8_DUNSA</name>
<reference evidence="2" key="1">
    <citation type="submission" date="2017-08" db="EMBL/GenBank/DDBJ databases">
        <authorList>
            <person name="Polle J.E."/>
            <person name="Barry K."/>
            <person name="Cushman J."/>
            <person name="Schmutz J."/>
            <person name="Tran D."/>
            <person name="Hathwaick L.T."/>
            <person name="Yim W.C."/>
            <person name="Jenkins J."/>
            <person name="Mckie-Krisberg Z.M."/>
            <person name="Prochnik S."/>
            <person name="Lindquist E."/>
            <person name="Dockter R.B."/>
            <person name="Adam C."/>
            <person name="Molina H."/>
            <person name="Bunkerborg J."/>
            <person name="Jin E."/>
            <person name="Buchheim M."/>
            <person name="Magnuson J."/>
        </authorList>
    </citation>
    <scope>NUCLEOTIDE SEQUENCE</scope>
    <source>
        <strain evidence="2">CCAP 19/18</strain>
    </source>
</reference>
<feature type="compositionally biased region" description="Basic and acidic residues" evidence="1">
    <location>
        <begin position="190"/>
        <end position="200"/>
    </location>
</feature>
<evidence type="ECO:0000313" key="3">
    <source>
        <dbReference type="Proteomes" id="UP000815325"/>
    </source>
</evidence>
<organism evidence="2 3">
    <name type="scientific">Dunaliella salina</name>
    <name type="common">Green alga</name>
    <name type="synonym">Protococcus salinus</name>
    <dbReference type="NCBI Taxonomy" id="3046"/>
    <lineage>
        <taxon>Eukaryota</taxon>
        <taxon>Viridiplantae</taxon>
        <taxon>Chlorophyta</taxon>
        <taxon>core chlorophytes</taxon>
        <taxon>Chlorophyceae</taxon>
        <taxon>CS clade</taxon>
        <taxon>Chlamydomonadales</taxon>
        <taxon>Dunaliellaceae</taxon>
        <taxon>Dunaliella</taxon>
    </lineage>
</organism>
<feature type="compositionally biased region" description="Basic and acidic residues" evidence="1">
    <location>
        <begin position="386"/>
        <end position="407"/>
    </location>
</feature>
<accession>A0ABQ7GCC8</accession>
<sequence>MVICKLEAANKALLFGKDMDGIDLDASEQAESRVAALREQLPPTSSARRLTERSDLKDAHEVLQQQLLNLHSVWQEQSIRVEQERAQHERALGSKHAELQECQAQLQERCEDLETVMQEKLMGAAEAQGLRDQLLEAEVLFARLQEQSQSDTRCLAHTASELREQVLAVQAELERERSRNQERLSAAQTELEHERLRNQERLSAAQTELERERSRNQERLLAAQTELEHERSRNQEQLLAVRAEMEQQQQITKERHAQEVTSLEADQALTRQELQRHIAALELELQGSTTQRETLQELQRRIAALELELQGSTARRERAEALQRDAWQQNQDLQEQADKAADRLVQENAKLLEEKMNLKIVVDEAEKQLQLMHQDLQGVKKQQHMALRERQRQSEELAKRGLAKDPGRQSLPQPHCPPRPKKKPSQQGKPWILV</sequence>